<keyword evidence="2" id="KW-1185">Reference proteome</keyword>
<name>A0ABV6YDG2_9HYPH</name>
<evidence type="ECO:0000313" key="2">
    <source>
        <dbReference type="Proteomes" id="UP001593940"/>
    </source>
</evidence>
<proteinExistence type="predicted"/>
<sequence>MSNESSPVPNSAEIVVLKPDQLPDIPKVGRTTLSHKKIVRADWRNRQFSDLNALATEFDGCDFRYSNFERGYFRDAKFKNCRFDGARFSNCNFKSANFYKCDLKFVSFRQCFVEVKDVIASLPSEPNIRREALQNLRANAIEMGDYESQGLLVLRPVMA</sequence>
<dbReference type="EMBL" id="JBHOMY010000084">
    <property type="protein sequence ID" value="MFC1459293.1"/>
    <property type="molecule type" value="Genomic_DNA"/>
</dbReference>
<dbReference type="PANTHER" id="PTHR42999:SF1">
    <property type="entry name" value="PENTAPEPTIDE REPEAT-CONTAINING PROTEIN"/>
    <property type="match status" value="1"/>
</dbReference>
<dbReference type="Proteomes" id="UP001593940">
    <property type="component" value="Unassembled WGS sequence"/>
</dbReference>
<dbReference type="InterPro" id="IPR001646">
    <property type="entry name" value="5peptide_repeat"/>
</dbReference>
<dbReference type="Gene3D" id="2.160.20.80">
    <property type="entry name" value="E3 ubiquitin-protein ligase SopA"/>
    <property type="match status" value="1"/>
</dbReference>
<protein>
    <submittedName>
        <fullName evidence="1">Pentapeptide repeat-containing protein</fullName>
    </submittedName>
</protein>
<evidence type="ECO:0000313" key="1">
    <source>
        <dbReference type="EMBL" id="MFC1459293.1"/>
    </source>
</evidence>
<dbReference type="PANTHER" id="PTHR42999">
    <property type="entry name" value="ANTIBIOTIC RESISTANCE PROTEIN MCBG"/>
    <property type="match status" value="1"/>
</dbReference>
<dbReference type="Pfam" id="PF13599">
    <property type="entry name" value="Pentapeptide_4"/>
    <property type="match status" value="1"/>
</dbReference>
<accession>A0ABV6YDG2</accession>
<comment type="caution">
    <text evidence="1">The sequence shown here is derived from an EMBL/GenBank/DDBJ whole genome shotgun (WGS) entry which is preliminary data.</text>
</comment>
<dbReference type="RefSeq" id="WP_377030974.1">
    <property type="nucleotide sequence ID" value="NZ_JBHOMY010000084.1"/>
</dbReference>
<dbReference type="InterPro" id="IPR052949">
    <property type="entry name" value="PA_immunity-related"/>
</dbReference>
<organism evidence="1 2">
    <name type="scientific">Microvirga arabica</name>
    <dbReference type="NCBI Taxonomy" id="1128671"/>
    <lineage>
        <taxon>Bacteria</taxon>
        <taxon>Pseudomonadati</taxon>
        <taxon>Pseudomonadota</taxon>
        <taxon>Alphaproteobacteria</taxon>
        <taxon>Hyphomicrobiales</taxon>
        <taxon>Methylobacteriaceae</taxon>
        <taxon>Microvirga</taxon>
    </lineage>
</organism>
<reference evidence="1 2" key="1">
    <citation type="submission" date="2024-09" db="EMBL/GenBank/DDBJ databases">
        <title>Nodulacao em especies de Leguminosae Basais da Amazonia e Caracterizacao dos Rizobios e Bacterias Associadas aos Nodulos.</title>
        <authorList>
            <person name="Jambeiro I.C.A."/>
            <person name="Lopes I.S."/>
            <person name="Aguiar E.R.G.R."/>
            <person name="Santos A.F.J."/>
            <person name="Dos Santos J.M.F."/>
            <person name="Gross E."/>
        </authorList>
    </citation>
    <scope>NUCLEOTIDE SEQUENCE [LARGE SCALE GENOMIC DNA]</scope>
    <source>
        <strain evidence="1 2">BRUESC1165</strain>
    </source>
</reference>
<gene>
    <name evidence="1" type="ORF">ACETIH_21815</name>
</gene>
<dbReference type="SUPFAM" id="SSF141571">
    <property type="entry name" value="Pentapeptide repeat-like"/>
    <property type="match status" value="1"/>
</dbReference>